<dbReference type="Proteomes" id="UP000612361">
    <property type="component" value="Unassembled WGS sequence"/>
</dbReference>
<feature type="transmembrane region" description="Helical" evidence="1">
    <location>
        <begin position="60"/>
        <end position="75"/>
    </location>
</feature>
<feature type="domain" description="DUF4234" evidence="2">
    <location>
        <begin position="21"/>
        <end position="109"/>
    </location>
</feature>
<feature type="transmembrane region" description="Helical" evidence="1">
    <location>
        <begin position="122"/>
        <end position="139"/>
    </location>
</feature>
<evidence type="ECO:0000259" key="2">
    <source>
        <dbReference type="Pfam" id="PF14018"/>
    </source>
</evidence>
<keyword evidence="1" id="KW-1133">Transmembrane helix</keyword>
<proteinExistence type="predicted"/>
<evidence type="ECO:0000256" key="1">
    <source>
        <dbReference type="SAM" id="Phobius"/>
    </source>
</evidence>
<protein>
    <submittedName>
        <fullName evidence="3">DUF4234 domain-containing protein</fullName>
    </submittedName>
</protein>
<name>A0A923I350_9BURK</name>
<sequence length="158" mass="18459">MATEPAKHDAAELKDEIQTKTLHLILLTIVTSGLYPLLWLTRHHDTFNRITKKQTINMKYIVWMAIFTGICLALRDARDKSAILMFFGAYIVGSILFLIWAFRAKSALQNYALNTFKIDLRMNPVYTFFFTIFYINYCINDLPEVLRRQKILTGQNQM</sequence>
<accession>A0A923I350</accession>
<keyword evidence="4" id="KW-1185">Reference proteome</keyword>
<evidence type="ECO:0000313" key="4">
    <source>
        <dbReference type="Proteomes" id="UP000612361"/>
    </source>
</evidence>
<feature type="transmembrane region" description="Helical" evidence="1">
    <location>
        <begin position="21"/>
        <end position="40"/>
    </location>
</feature>
<gene>
    <name evidence="3" type="ORF">H8K47_09635</name>
</gene>
<dbReference type="AlphaFoldDB" id="A0A923I350"/>
<dbReference type="InterPro" id="IPR025328">
    <property type="entry name" value="DUF4234"/>
</dbReference>
<evidence type="ECO:0000313" key="3">
    <source>
        <dbReference type="EMBL" id="MBC3935622.1"/>
    </source>
</evidence>
<comment type="caution">
    <text evidence="3">The sequence shown here is derived from an EMBL/GenBank/DDBJ whole genome shotgun (WGS) entry which is preliminary data.</text>
</comment>
<reference evidence="3" key="1">
    <citation type="submission" date="2020-08" db="EMBL/GenBank/DDBJ databases">
        <title>Novel species isolated from subtropical streams in China.</title>
        <authorList>
            <person name="Lu H."/>
        </authorList>
    </citation>
    <scope>NUCLEOTIDE SEQUENCE</scope>
    <source>
        <strain evidence="3">CY7W</strain>
    </source>
</reference>
<dbReference type="Pfam" id="PF14018">
    <property type="entry name" value="DUF4234"/>
    <property type="match status" value="1"/>
</dbReference>
<keyword evidence="1" id="KW-0812">Transmembrane</keyword>
<keyword evidence="1" id="KW-0472">Membrane</keyword>
<dbReference type="EMBL" id="JACOGG010000008">
    <property type="protein sequence ID" value="MBC3935622.1"/>
    <property type="molecule type" value="Genomic_DNA"/>
</dbReference>
<organism evidence="3 4">
    <name type="scientific">Undibacterium rugosum</name>
    <dbReference type="NCBI Taxonomy" id="2762291"/>
    <lineage>
        <taxon>Bacteria</taxon>
        <taxon>Pseudomonadati</taxon>
        <taxon>Pseudomonadota</taxon>
        <taxon>Betaproteobacteria</taxon>
        <taxon>Burkholderiales</taxon>
        <taxon>Oxalobacteraceae</taxon>
        <taxon>Undibacterium</taxon>
    </lineage>
</organism>
<feature type="transmembrane region" description="Helical" evidence="1">
    <location>
        <begin position="82"/>
        <end position="102"/>
    </location>
</feature>